<sequence length="91" mass="10240">LKRNFDRRLKVENDPGEEAVMAEDADLVQLLPAGHSVGSIRSRRPLMYIFSGGNEDAAIFSVNGFTILLDGGDRKDVPYWNLIRNYDKSNN</sequence>
<dbReference type="WBParaSite" id="GPUH_0002464401-mRNA-1">
    <property type="protein sequence ID" value="GPUH_0002464401-mRNA-1"/>
    <property type="gene ID" value="GPUH_0002464401"/>
</dbReference>
<dbReference type="GO" id="GO:0005874">
    <property type="term" value="C:microtubule"/>
    <property type="evidence" value="ECO:0007669"/>
    <property type="project" value="InterPro"/>
</dbReference>
<dbReference type="GO" id="GO:0008017">
    <property type="term" value="F:microtubule binding"/>
    <property type="evidence" value="ECO:0007669"/>
    <property type="project" value="InterPro"/>
</dbReference>
<dbReference type="GO" id="GO:0000226">
    <property type="term" value="P:microtubule cytoskeleton organization"/>
    <property type="evidence" value="ECO:0007669"/>
    <property type="project" value="InterPro"/>
</dbReference>
<feature type="domain" description="Microtubule-associated protein 1A/B/S-like MBL-like" evidence="1">
    <location>
        <begin position="27"/>
        <end position="88"/>
    </location>
</feature>
<dbReference type="GO" id="GO:0007409">
    <property type="term" value="P:axonogenesis"/>
    <property type="evidence" value="ECO:0007669"/>
    <property type="project" value="TreeGrafter"/>
</dbReference>
<dbReference type="InterPro" id="IPR026074">
    <property type="entry name" value="MAP1"/>
</dbReference>
<dbReference type="GO" id="GO:0005829">
    <property type="term" value="C:cytosol"/>
    <property type="evidence" value="ECO:0007669"/>
    <property type="project" value="TreeGrafter"/>
</dbReference>
<accession>A0A183EUH3</accession>
<dbReference type="GO" id="GO:0030425">
    <property type="term" value="C:dendrite"/>
    <property type="evidence" value="ECO:0007669"/>
    <property type="project" value="TreeGrafter"/>
</dbReference>
<dbReference type="AlphaFoldDB" id="A0A183EUH3"/>
<dbReference type="PANTHER" id="PTHR13843">
    <property type="entry name" value="MICROTUBULE-ASSOCIATED PROTEIN"/>
    <property type="match status" value="1"/>
</dbReference>
<dbReference type="PANTHER" id="PTHR13843:SF12">
    <property type="entry name" value="ATPASE F1_V1_A1 COMPLEX ALPHA_BETA SUBUNIT NUCLEOTIDE-BINDING DOMAIN-CONTAINING PROTEIN"/>
    <property type="match status" value="1"/>
</dbReference>
<dbReference type="Pfam" id="PF25281">
    <property type="entry name" value="MBL_MAP1B"/>
    <property type="match status" value="1"/>
</dbReference>
<protein>
    <submittedName>
        <fullName evidence="2">Gelsolin-like domain-containing protein</fullName>
    </submittedName>
</protein>
<evidence type="ECO:0000313" key="2">
    <source>
        <dbReference type="WBParaSite" id="GPUH_0002464401-mRNA-1"/>
    </source>
</evidence>
<organism evidence="2">
    <name type="scientific">Gongylonema pulchrum</name>
    <dbReference type="NCBI Taxonomy" id="637853"/>
    <lineage>
        <taxon>Eukaryota</taxon>
        <taxon>Metazoa</taxon>
        <taxon>Ecdysozoa</taxon>
        <taxon>Nematoda</taxon>
        <taxon>Chromadorea</taxon>
        <taxon>Rhabditida</taxon>
        <taxon>Spirurina</taxon>
        <taxon>Spiruromorpha</taxon>
        <taxon>Spiruroidea</taxon>
        <taxon>Gongylonematidae</taxon>
        <taxon>Gongylonema</taxon>
    </lineage>
</organism>
<dbReference type="GO" id="GO:0045202">
    <property type="term" value="C:synapse"/>
    <property type="evidence" value="ECO:0007669"/>
    <property type="project" value="TreeGrafter"/>
</dbReference>
<dbReference type="GO" id="GO:0003779">
    <property type="term" value="F:actin binding"/>
    <property type="evidence" value="ECO:0007669"/>
    <property type="project" value="TreeGrafter"/>
</dbReference>
<reference evidence="2" key="1">
    <citation type="submission" date="2016-06" db="UniProtKB">
        <authorList>
            <consortium name="WormBaseParasite"/>
        </authorList>
    </citation>
    <scope>IDENTIFICATION</scope>
</reference>
<dbReference type="GO" id="GO:0005875">
    <property type="term" value="C:microtubule associated complex"/>
    <property type="evidence" value="ECO:0007669"/>
    <property type="project" value="TreeGrafter"/>
</dbReference>
<dbReference type="GO" id="GO:0043025">
    <property type="term" value="C:neuronal cell body"/>
    <property type="evidence" value="ECO:0007669"/>
    <property type="project" value="TreeGrafter"/>
</dbReference>
<dbReference type="GO" id="GO:0016358">
    <property type="term" value="P:dendrite development"/>
    <property type="evidence" value="ECO:0007669"/>
    <property type="project" value="TreeGrafter"/>
</dbReference>
<proteinExistence type="predicted"/>
<dbReference type="GO" id="GO:0031114">
    <property type="term" value="P:regulation of microtubule depolymerization"/>
    <property type="evidence" value="ECO:0007669"/>
    <property type="project" value="TreeGrafter"/>
</dbReference>
<name>A0A183EUH3_9BILA</name>
<evidence type="ECO:0000259" key="1">
    <source>
        <dbReference type="Pfam" id="PF25281"/>
    </source>
</evidence>
<dbReference type="InterPro" id="IPR057480">
    <property type="entry name" value="MAP1A/B/S-like_MBL"/>
</dbReference>